<comment type="caution">
    <text evidence="2">The sequence shown here is derived from an EMBL/GenBank/DDBJ whole genome shotgun (WGS) entry which is preliminary data.</text>
</comment>
<gene>
    <name evidence="2" type="ORF">CPJCM30710_30320</name>
</gene>
<evidence type="ECO:0000313" key="3">
    <source>
        <dbReference type="Proteomes" id="UP000679179"/>
    </source>
</evidence>
<feature type="region of interest" description="Disordered" evidence="1">
    <location>
        <begin position="28"/>
        <end position="56"/>
    </location>
</feature>
<dbReference type="Proteomes" id="UP000679179">
    <property type="component" value="Unassembled WGS sequence"/>
</dbReference>
<dbReference type="EMBL" id="BOPZ01000034">
    <property type="protein sequence ID" value="GIM30366.1"/>
    <property type="molecule type" value="Genomic_DNA"/>
</dbReference>
<proteinExistence type="predicted"/>
<evidence type="ECO:0000256" key="1">
    <source>
        <dbReference type="SAM" id="MobiDB-lite"/>
    </source>
</evidence>
<name>A0A919S1T1_9CLOT</name>
<sequence>MYIEQNNRVILGVNSYLGGINAMGEKKCSSCGSQQEKEKKENNSGTKHSKKINKKD</sequence>
<reference evidence="2" key="1">
    <citation type="submission" date="2021-03" db="EMBL/GenBank/DDBJ databases">
        <title>Taxonomic study of Clostridium polyendosporum from meadow-gley soil under rice.</title>
        <authorList>
            <person name="Kobayashi H."/>
            <person name="Tanizawa Y."/>
            <person name="Yagura M."/>
        </authorList>
    </citation>
    <scope>NUCLEOTIDE SEQUENCE</scope>
    <source>
        <strain evidence="2">JCM 30710</strain>
    </source>
</reference>
<keyword evidence="3" id="KW-1185">Reference proteome</keyword>
<evidence type="ECO:0000313" key="2">
    <source>
        <dbReference type="EMBL" id="GIM30366.1"/>
    </source>
</evidence>
<feature type="compositionally biased region" description="Basic residues" evidence="1">
    <location>
        <begin position="47"/>
        <end position="56"/>
    </location>
</feature>
<protein>
    <submittedName>
        <fullName evidence="2">Uncharacterized protein</fullName>
    </submittedName>
</protein>
<organism evidence="2 3">
    <name type="scientific">Clostridium polyendosporum</name>
    <dbReference type="NCBI Taxonomy" id="69208"/>
    <lineage>
        <taxon>Bacteria</taxon>
        <taxon>Bacillati</taxon>
        <taxon>Bacillota</taxon>
        <taxon>Clostridia</taxon>
        <taxon>Eubacteriales</taxon>
        <taxon>Clostridiaceae</taxon>
        <taxon>Clostridium</taxon>
    </lineage>
</organism>
<dbReference type="AlphaFoldDB" id="A0A919S1T1"/>
<accession>A0A919S1T1</accession>